<accession>A0ABY4F5X4</accession>
<gene>
    <name evidence="1" type="ORF">MUN80_20210</name>
</gene>
<dbReference type="EMBL" id="CP095049">
    <property type="protein sequence ID" value="UOQ52073.1"/>
    <property type="molecule type" value="Genomic_DNA"/>
</dbReference>
<keyword evidence="2" id="KW-1185">Reference proteome</keyword>
<proteinExistence type="predicted"/>
<evidence type="ECO:0000313" key="2">
    <source>
        <dbReference type="Proteomes" id="UP000831785"/>
    </source>
</evidence>
<reference evidence="1 2" key="1">
    <citation type="submission" date="2022-04" db="EMBL/GenBank/DDBJ databases">
        <title>Hymenobacter sp. isolated from the air.</title>
        <authorList>
            <person name="Won M."/>
            <person name="Lee C.-M."/>
            <person name="Woen H.-Y."/>
            <person name="Kwon S.-W."/>
        </authorList>
    </citation>
    <scope>NUCLEOTIDE SEQUENCE [LARGE SCALE GENOMIC DNA]</scope>
    <source>
        <strain evidence="2">5116 S-27</strain>
    </source>
</reference>
<organism evidence="1 2">
    <name type="scientific">Hymenobacter cellulosivorans</name>
    <dbReference type="NCBI Taxonomy" id="2932249"/>
    <lineage>
        <taxon>Bacteria</taxon>
        <taxon>Pseudomonadati</taxon>
        <taxon>Bacteroidota</taxon>
        <taxon>Cytophagia</taxon>
        <taxon>Cytophagales</taxon>
        <taxon>Hymenobacteraceae</taxon>
        <taxon>Hymenobacter</taxon>
    </lineage>
</organism>
<evidence type="ECO:0000313" key="1">
    <source>
        <dbReference type="EMBL" id="UOQ52073.1"/>
    </source>
</evidence>
<protein>
    <submittedName>
        <fullName evidence="1">Uncharacterized protein</fullName>
    </submittedName>
</protein>
<dbReference type="Proteomes" id="UP000831785">
    <property type="component" value="Chromosome"/>
</dbReference>
<dbReference type="RefSeq" id="WP_244715718.1">
    <property type="nucleotide sequence ID" value="NZ_CP095049.1"/>
</dbReference>
<sequence>MRQTTYSVLLTIRVRHHYFQDPTTKCLTIGPTPTTAERLRRAGLLTRYVGSDFVVLSPRPLVEHKWPAGFFPLTFRVQPDSPYFHNFTDLPLTTGAGEFYYLSAPGPEVAPWRLTAETQLGAADLLPLRPLAFDFTVDAHPGQKVELELFDLMRNELVQKAELPAEVTAWPVDLRRRGSGRYQLRTATTTLLDFYAADSREIFPGWGLLKIRELPQDQAPTFELECGARATFWHYWLTSKSAPLPPALSIVASPRKKPAGAAKPAAVPPPLVTFAPTQTQPKGISAGFVSAEAIALTERPTIAYQLLSTLPAAPDTPQVVLPDLPQPDVASVRVERHAGQAAVFSEVFIQI</sequence>
<name>A0ABY4F5X4_9BACT</name>